<comment type="caution">
    <text evidence="1">The sequence shown here is derived from an EMBL/GenBank/DDBJ whole genome shotgun (WGS) entry which is preliminary data.</text>
</comment>
<proteinExistence type="predicted"/>
<dbReference type="AlphaFoldDB" id="A0A7J8QED1"/>
<accession>A0A7J8QED1</accession>
<sequence>MGENYCCNIVAIACVSKEACLSKNSLCYWNIKGWHKWGWKFAYASGQVF</sequence>
<evidence type="ECO:0000313" key="2">
    <source>
        <dbReference type="Proteomes" id="UP000593578"/>
    </source>
</evidence>
<dbReference type="Proteomes" id="UP000593578">
    <property type="component" value="Unassembled WGS sequence"/>
</dbReference>
<organism evidence="1 2">
    <name type="scientific">Gossypium raimondii</name>
    <name type="common">Peruvian cotton</name>
    <name type="synonym">Gossypium klotzschianum subsp. raimondii</name>
    <dbReference type="NCBI Taxonomy" id="29730"/>
    <lineage>
        <taxon>Eukaryota</taxon>
        <taxon>Viridiplantae</taxon>
        <taxon>Streptophyta</taxon>
        <taxon>Embryophyta</taxon>
        <taxon>Tracheophyta</taxon>
        <taxon>Spermatophyta</taxon>
        <taxon>Magnoliopsida</taxon>
        <taxon>eudicotyledons</taxon>
        <taxon>Gunneridae</taxon>
        <taxon>Pentapetalae</taxon>
        <taxon>rosids</taxon>
        <taxon>malvids</taxon>
        <taxon>Malvales</taxon>
        <taxon>Malvaceae</taxon>
        <taxon>Malvoideae</taxon>
        <taxon>Gossypium</taxon>
    </lineage>
</organism>
<protein>
    <submittedName>
        <fullName evidence="1">Uncharacterized protein</fullName>
    </submittedName>
</protein>
<evidence type="ECO:0000313" key="1">
    <source>
        <dbReference type="EMBL" id="MBA0599828.1"/>
    </source>
</evidence>
<reference evidence="1 2" key="1">
    <citation type="journal article" date="2019" name="Genome Biol. Evol.">
        <title>Insights into the evolution of the New World diploid cottons (Gossypium, subgenus Houzingenia) based on genome sequencing.</title>
        <authorList>
            <person name="Grover C.E."/>
            <person name="Arick M.A. 2nd"/>
            <person name="Thrash A."/>
            <person name="Conover J.L."/>
            <person name="Sanders W.S."/>
            <person name="Peterson D.G."/>
            <person name="Frelichowski J.E."/>
            <person name="Scheffler J.A."/>
            <person name="Scheffler B.E."/>
            <person name="Wendel J.F."/>
        </authorList>
    </citation>
    <scope>NUCLEOTIDE SEQUENCE [LARGE SCALE GENOMIC DNA]</scope>
    <source>
        <strain evidence="1">8</strain>
        <tissue evidence="1">Leaf</tissue>
    </source>
</reference>
<dbReference type="EMBL" id="JABEZZ010000011">
    <property type="protein sequence ID" value="MBA0599828.1"/>
    <property type="molecule type" value="Genomic_DNA"/>
</dbReference>
<name>A0A7J8QED1_GOSRA</name>
<gene>
    <name evidence="1" type="ORF">Gorai_006031</name>
</gene>